<comment type="subcellular location">
    <subcellularLocation>
        <location evidence="1">Cytoplasm</location>
        <location evidence="1">Cytoskeleton</location>
    </subcellularLocation>
</comment>
<feature type="compositionally biased region" description="Acidic residues" evidence="7">
    <location>
        <begin position="1349"/>
        <end position="1359"/>
    </location>
</feature>
<keyword evidence="3 5" id="KW-0067">ATP-binding</keyword>
<keyword evidence="4" id="KW-0963">Cytoplasm</keyword>
<feature type="region of interest" description="Disordered" evidence="7">
    <location>
        <begin position="1060"/>
        <end position="1089"/>
    </location>
</feature>
<dbReference type="SUPFAM" id="SSF52540">
    <property type="entry name" value="P-loop containing nucleoside triphosphate hydrolases"/>
    <property type="match status" value="1"/>
</dbReference>
<accession>A0A6A7FY47</accession>
<dbReference type="InterPro" id="IPR036961">
    <property type="entry name" value="Kinesin_motor_dom_sf"/>
</dbReference>
<dbReference type="InterPro" id="IPR001752">
    <property type="entry name" value="Kinesin_motor_dom"/>
</dbReference>
<dbReference type="GO" id="GO:0008017">
    <property type="term" value="F:microtubule binding"/>
    <property type="evidence" value="ECO:0007669"/>
    <property type="project" value="InterPro"/>
</dbReference>
<evidence type="ECO:0000256" key="4">
    <source>
        <dbReference type="ARBA" id="ARBA00023212"/>
    </source>
</evidence>
<feature type="compositionally biased region" description="Basic and acidic residues" evidence="7">
    <location>
        <begin position="1882"/>
        <end position="1908"/>
    </location>
</feature>
<proteinExistence type="evidence at transcript level"/>
<feature type="compositionally biased region" description="Polar residues" evidence="7">
    <location>
        <begin position="2038"/>
        <end position="2061"/>
    </location>
</feature>
<feature type="region of interest" description="Disordered" evidence="7">
    <location>
        <begin position="993"/>
        <end position="1022"/>
    </location>
</feature>
<dbReference type="Gene3D" id="3.40.850.10">
    <property type="entry name" value="Kinesin motor domain"/>
    <property type="match status" value="1"/>
</dbReference>
<feature type="region of interest" description="Disordered" evidence="7">
    <location>
        <begin position="190"/>
        <end position="315"/>
    </location>
</feature>
<feature type="compositionally biased region" description="Polar residues" evidence="7">
    <location>
        <begin position="1998"/>
        <end position="2014"/>
    </location>
</feature>
<evidence type="ECO:0000256" key="1">
    <source>
        <dbReference type="ARBA" id="ARBA00004245"/>
    </source>
</evidence>
<organism evidence="9">
    <name type="scientific">Hirondellea gigas</name>
    <dbReference type="NCBI Taxonomy" id="1518452"/>
    <lineage>
        <taxon>Eukaryota</taxon>
        <taxon>Metazoa</taxon>
        <taxon>Ecdysozoa</taxon>
        <taxon>Arthropoda</taxon>
        <taxon>Crustacea</taxon>
        <taxon>Multicrustacea</taxon>
        <taxon>Malacostraca</taxon>
        <taxon>Eumalacostraca</taxon>
        <taxon>Peracarida</taxon>
        <taxon>Amphipoda</taxon>
        <taxon>Amphilochidea</taxon>
        <taxon>Lysianassida</taxon>
        <taxon>Lysianassidira</taxon>
        <taxon>Lysianassoidea</taxon>
        <taxon>Lysianassidae</taxon>
        <taxon>Hirondellea</taxon>
    </lineage>
</organism>
<feature type="region of interest" description="Disordered" evidence="7">
    <location>
        <begin position="792"/>
        <end position="853"/>
    </location>
</feature>
<feature type="compositionally biased region" description="Low complexity" evidence="7">
    <location>
        <begin position="78"/>
        <end position="87"/>
    </location>
</feature>
<feature type="domain" description="Kinesin motor" evidence="8">
    <location>
        <begin position="350"/>
        <end position="702"/>
    </location>
</feature>
<dbReference type="Pfam" id="PF00225">
    <property type="entry name" value="Kinesin"/>
    <property type="match status" value="2"/>
</dbReference>
<evidence type="ECO:0000256" key="2">
    <source>
        <dbReference type="ARBA" id="ARBA00022741"/>
    </source>
</evidence>
<dbReference type="GO" id="GO:0007018">
    <property type="term" value="P:microtubule-based movement"/>
    <property type="evidence" value="ECO:0007669"/>
    <property type="project" value="InterPro"/>
</dbReference>
<feature type="compositionally biased region" description="Low complexity" evidence="7">
    <location>
        <begin position="835"/>
        <end position="846"/>
    </location>
</feature>
<reference evidence="9" key="1">
    <citation type="submission" date="2017-11" db="EMBL/GenBank/DDBJ databases">
        <title>The sensing device of the deep-sea amphipod.</title>
        <authorList>
            <person name="Kobayashi H."/>
            <person name="Nagahama T."/>
            <person name="Arai W."/>
            <person name="Sasagawa Y."/>
            <person name="Umeda M."/>
            <person name="Hayashi T."/>
            <person name="Nikaido I."/>
            <person name="Watanabe H."/>
            <person name="Oguri K."/>
            <person name="Kitazato H."/>
            <person name="Fujioka K."/>
            <person name="Kido Y."/>
            <person name="Takami H."/>
        </authorList>
    </citation>
    <scope>NUCLEOTIDE SEQUENCE</scope>
    <source>
        <tissue evidence="9">Whole body</tissue>
    </source>
</reference>
<evidence type="ECO:0000259" key="8">
    <source>
        <dbReference type="PROSITE" id="PS50067"/>
    </source>
</evidence>
<dbReference type="SMART" id="SM00129">
    <property type="entry name" value="KISc"/>
    <property type="match status" value="1"/>
</dbReference>
<feature type="region of interest" description="Disordered" evidence="7">
    <location>
        <begin position="78"/>
        <end position="134"/>
    </location>
</feature>
<protein>
    <submittedName>
        <fullName evidence="9">Kinesin-like protein CG14535</fullName>
    </submittedName>
</protein>
<dbReference type="GO" id="GO:0015630">
    <property type="term" value="C:microtubule cytoskeleton"/>
    <property type="evidence" value="ECO:0007669"/>
    <property type="project" value="UniProtKB-ARBA"/>
</dbReference>
<feature type="compositionally biased region" description="Low complexity" evidence="7">
    <location>
        <begin position="804"/>
        <end position="815"/>
    </location>
</feature>
<evidence type="ECO:0000313" key="9">
    <source>
        <dbReference type="EMBL" id="LAC23517.1"/>
    </source>
</evidence>
<evidence type="ECO:0000256" key="3">
    <source>
        <dbReference type="ARBA" id="ARBA00022840"/>
    </source>
</evidence>
<evidence type="ECO:0000256" key="5">
    <source>
        <dbReference type="PROSITE-ProRule" id="PRU00283"/>
    </source>
</evidence>
<dbReference type="GO" id="GO:0003777">
    <property type="term" value="F:microtubule motor activity"/>
    <property type="evidence" value="ECO:0007669"/>
    <property type="project" value="InterPro"/>
</dbReference>
<dbReference type="PANTHER" id="PTHR21608:SF7">
    <property type="entry name" value="KINESIN-LIKE PROTEIN CG14535"/>
    <property type="match status" value="1"/>
</dbReference>
<keyword evidence="5" id="KW-0505">Motor protein</keyword>
<feature type="region of interest" description="Disordered" evidence="7">
    <location>
        <begin position="1169"/>
        <end position="1196"/>
    </location>
</feature>
<feature type="coiled-coil region" evidence="6">
    <location>
        <begin position="1260"/>
        <end position="1287"/>
    </location>
</feature>
<feature type="compositionally biased region" description="Polar residues" evidence="7">
    <location>
        <begin position="1068"/>
        <end position="1087"/>
    </location>
</feature>
<feature type="region of interest" description="Disordered" evidence="7">
    <location>
        <begin position="1315"/>
        <end position="1485"/>
    </location>
</feature>
<feature type="compositionally biased region" description="Basic and acidic residues" evidence="7">
    <location>
        <begin position="1339"/>
        <end position="1348"/>
    </location>
</feature>
<feature type="compositionally biased region" description="Polar residues" evidence="7">
    <location>
        <begin position="1010"/>
        <end position="1022"/>
    </location>
</feature>
<feature type="compositionally biased region" description="Low complexity" evidence="7">
    <location>
        <begin position="190"/>
        <end position="207"/>
    </location>
</feature>
<feature type="compositionally biased region" description="Low complexity" evidence="7">
    <location>
        <begin position="1958"/>
        <end position="1972"/>
    </location>
</feature>
<comment type="similarity">
    <text evidence="5">Belongs to the TRAFAC class myosin-kinesin ATPase superfamily. Kinesin family.</text>
</comment>
<feature type="compositionally biased region" description="Basic and acidic residues" evidence="7">
    <location>
        <begin position="305"/>
        <end position="314"/>
    </location>
</feature>
<evidence type="ECO:0000256" key="7">
    <source>
        <dbReference type="SAM" id="MobiDB-lite"/>
    </source>
</evidence>
<dbReference type="PROSITE" id="PS50067">
    <property type="entry name" value="KINESIN_MOTOR_2"/>
    <property type="match status" value="1"/>
</dbReference>
<sequence length="2174" mass="236654">MDPRNKDPSLSQVLQQPFKFQTQLHQNPVLDQQPCYGYDRAAHSGVLNKPQHNYNQHQRQYISQQNNNYPSSNNQHLLQQQRQNQAKPPHKQQQKPPHQQHHYQNQYQQQRKEQQYQNGSQPKENDSELVPGKPVVHPIRHDFWARRTAQRASEALRAANNMALPPVVTTNTLPATNSAYPTQNQLIQNSSYQQRSSGSISAQTTSSFVGGSPVTSGSSLRVAMPPSGTRSTSPSVGGVGGCRSSEERSERRRVRKRRVASDGETGGRRSGGSRNGGGAGGTGSGNEGRSGRTSSRSNPRRGGGHAREQEKDIRNSLPTNFRATISESSPPLPAALLRKLEIKEVNGLGKIRVVLRVSPLVRLLEGEAAVLLLDKKRRQVTLTDPLAPPLKHSSIGVAAPKMFAFDQVYSQDDSQSDVVTGSVVDILHAVLTGNDGCILCFGGALLGKSYTMVGLHGSQDQLGVIPSCIAWLYKSIAEQKAKTGARFSVRVSALAVDATGANVKDLLGQYSQEGEQPSSSLLSEGAAGVGVLASLSELRAPSPETAAHYLDAALAGRSSLALSSVLQRQQQQQQQQKQNSPIFPGSATLVYTLHVYQYAVDKNGKGGVVGGRSRLHLLDMGDMSARHGSASMSLSSLTSVLLAIFNGQKYLPHRDNQLTGVLREALNSLTCHTALVVHVSPAARHAQHTLTTLQLAARVHRTRRKKIRGMHSGSSSGSSGSRRSSGGETSAGSSSLDFSSSDQSCDTVIYIGGGGPGDSTDGEHPPIFMPHHIRQPRASGLQRLRSLEQLRAQSASPTPHMRRTASASPTPTSRSVPNGKPFQKRKPCPPPRTVSNSALNANNNNSPRTTPLQAGFIRHQPGVSQINYPNNNVQLNSQPLLSTFKPFANQSFSRQNNNNNNIQHGSYEDNLNNMMNGNQISFANFGSTDKLHNYSAYQEPNNLVPTALSPNQNATNVQNMRFFQLTQQQLHQQQLFQQHSLQEQQRIFEQQKLMQPDQQQPEAPKVIRQQPLSSVFRQPQPDTRLQKLDATSDEQWIDGPRVHKSRVPAARCVSNKNEHDETWVDGPQVSTQSNGTQVSAATSSGQPGSYGFMDDHKKNMIEKWVEVQTAQVVNQISVKSNDKDCKALVNSSSNNNLATTKSAIDDVNNDIVEEEPVALTHLTQFRTCDESTNGSDVDTLSEDPSASGPQATEQPSLIEELERKNLIPSGFDIILENQKDELSLEHILISSADETKIASDCSTKGRGSPETTSLGGELSIDEVCSQCEALAEECEELSSLLSCEEDECKRQIHQGLATVLEEPELESAVAAEDAAQLRDGIESNGVENDDDDAATSKMDTLRSSRAGDDGNEADEESSEFGDSSRKTLEDSSPITGRFSGAARKPSGNVSLSGVNYKRRVSNSGEESSLFAESRQAPEKASLSGVNFRRRTGAASTEESLSEISYGRRCVKRTSTSSSTSDRDFFPRREMSSDRFPGQSLSTRSPPEMIDVDLPAYPVVSVDCSTQVCEDDLLSGGQSSCPDGSNSSSGDDHPLRVLSEENLTCASTFTDSYSQMGETGDEDDSEDEANRPFSLFEAINYDKLSTQDSCKLIDIDRMGALYKTLANHGNGHMNLQPSTLGEILSNSRDSLLGAVTTNDASKNFLSESVSKGNTKSELDYESICGENNDDVSINNSLSTVGQETSCNVCNKVRMPLGESLTRGISHIYQNGLQVQWLSNGTDLPDDKCCCDIQTELPPPYIPSSMYAFPTLKEYEKSSHSSLVKNRSETSVNLSDYNTLETKDANNSVDVTSNDRVPSNGVSVPDFIEDSEANVVLCNPVKYNYSLDKSTSDLNDERAVSDDDSNVSEDSEYMIRTSKLSKFLCVGVGRTKSKTPYKISKQNFKNESKKNTKMKESKVKFQSKSRDSSKSPEFNSKNLLKSPSRAPSQNMSKSSSSGSSTSTGSSWRSDATSGGGLKGGRWSSSKTHSSSSGGCPTYGTNSFTYQTAPVEGYDSGHDSGVTTQRSSTPQDPSDSWNMPLVDKKSTAKGGDSQRLKMQSGVASKSGTNNSLGATPSLGESSGYGSMARDSECSSFSSSQDSEMDEEHRKENINRCQNSTGLPSLEVQKFTEEDIQRYEGRSRAAECLQLQKEHKEQQEIAALKARQKQLKSELAEAKKNLSVPDKSWAYERKSNFT</sequence>
<feature type="binding site" evidence="5">
    <location>
        <begin position="442"/>
        <end position="449"/>
    </location>
    <ligand>
        <name>ATP</name>
        <dbReference type="ChEBI" id="CHEBI:30616"/>
    </ligand>
</feature>
<dbReference type="EMBL" id="IACT01004321">
    <property type="protein sequence ID" value="LAC23517.1"/>
    <property type="molecule type" value="mRNA"/>
</dbReference>
<dbReference type="InterPro" id="IPR027417">
    <property type="entry name" value="P-loop_NTPase"/>
</dbReference>
<feature type="compositionally biased region" description="Low complexity" evidence="7">
    <location>
        <begin position="712"/>
        <end position="746"/>
    </location>
</feature>
<feature type="compositionally biased region" description="Polar residues" evidence="7">
    <location>
        <begin position="1909"/>
        <end position="1929"/>
    </location>
</feature>
<evidence type="ECO:0000256" key="6">
    <source>
        <dbReference type="SAM" id="Coils"/>
    </source>
</evidence>
<feature type="region of interest" description="Disordered" evidence="7">
    <location>
        <begin position="1987"/>
        <end position="2102"/>
    </location>
</feature>
<feature type="compositionally biased region" description="Polar residues" evidence="7">
    <location>
        <begin position="1169"/>
        <end position="1195"/>
    </location>
</feature>
<keyword evidence="6" id="KW-0175">Coiled coil</keyword>
<feature type="compositionally biased region" description="Basic and acidic residues" evidence="7">
    <location>
        <begin position="1460"/>
        <end position="1472"/>
    </location>
</feature>
<name>A0A6A7FY47_9CRUS</name>
<feature type="compositionally biased region" description="Gly residues" evidence="7">
    <location>
        <begin position="268"/>
        <end position="288"/>
    </location>
</feature>
<feature type="compositionally biased region" description="Polar residues" evidence="7">
    <location>
        <begin position="1433"/>
        <end position="1442"/>
    </location>
</feature>
<feature type="region of interest" description="Disordered" evidence="7">
    <location>
        <begin position="702"/>
        <end position="771"/>
    </location>
</feature>
<feature type="region of interest" description="Disordered" evidence="7">
    <location>
        <begin position="1875"/>
        <end position="1975"/>
    </location>
</feature>
<dbReference type="PANTHER" id="PTHR21608">
    <property type="entry name" value="KINESIN-LIKE PROTEIN CG14535"/>
    <property type="match status" value="1"/>
</dbReference>
<feature type="compositionally biased region" description="Basic residues" evidence="7">
    <location>
        <begin position="88"/>
        <end position="101"/>
    </location>
</feature>
<feature type="coiled-coil region" evidence="6">
    <location>
        <begin position="2130"/>
        <end position="2157"/>
    </location>
</feature>
<keyword evidence="4" id="KW-0206">Cytoskeleton</keyword>
<dbReference type="GO" id="GO:0005524">
    <property type="term" value="F:ATP binding"/>
    <property type="evidence" value="ECO:0007669"/>
    <property type="project" value="UniProtKB-UniRule"/>
</dbReference>
<dbReference type="InterPro" id="IPR027640">
    <property type="entry name" value="Kinesin-like_fam"/>
</dbReference>
<keyword evidence="2 5" id="KW-0547">Nucleotide-binding</keyword>
<feature type="compositionally biased region" description="Low complexity" evidence="7">
    <location>
        <begin position="1930"/>
        <end position="1944"/>
    </location>
</feature>